<dbReference type="RefSeq" id="WP_171777384.1">
    <property type="nucleotide sequence ID" value="NZ_CP045272.1"/>
</dbReference>
<accession>A0A6M6DSU5</accession>
<dbReference type="AlphaFoldDB" id="A0A6M6DSU5"/>
<name>A0A6M6DSU5_PRIMG</name>
<dbReference type="Proteomes" id="UP000501076">
    <property type="component" value="Chromosome"/>
</dbReference>
<dbReference type="InterPro" id="IPR000182">
    <property type="entry name" value="GNAT_dom"/>
</dbReference>
<organism evidence="2 3">
    <name type="scientific">Priestia megaterium</name>
    <name type="common">Bacillus megaterium</name>
    <dbReference type="NCBI Taxonomy" id="1404"/>
    <lineage>
        <taxon>Bacteria</taxon>
        <taxon>Bacillati</taxon>
        <taxon>Bacillota</taxon>
        <taxon>Bacilli</taxon>
        <taxon>Bacillales</taxon>
        <taxon>Bacillaceae</taxon>
        <taxon>Priestia</taxon>
    </lineage>
</organism>
<dbReference type="EMBL" id="CP045272">
    <property type="protein sequence ID" value="QJX78051.1"/>
    <property type="molecule type" value="Genomic_DNA"/>
</dbReference>
<evidence type="ECO:0000313" key="2">
    <source>
        <dbReference type="EMBL" id="QJX78051.1"/>
    </source>
</evidence>
<keyword evidence="2" id="KW-0808">Transferase</keyword>
<reference evidence="2 3" key="1">
    <citation type="submission" date="2019-10" db="EMBL/GenBank/DDBJ databases">
        <title>Complete genome sequences for adaption low water activity.</title>
        <authorList>
            <person name="Zhao L."/>
            <person name="Zhong J."/>
        </authorList>
    </citation>
    <scope>NUCLEOTIDE SEQUENCE [LARGE SCALE GENOMIC DNA]</scope>
    <source>
        <strain evidence="2 3">FDU301</strain>
    </source>
</reference>
<dbReference type="PANTHER" id="PTHR43792:SF1">
    <property type="entry name" value="N-ACETYLTRANSFERASE DOMAIN-CONTAINING PROTEIN"/>
    <property type="match status" value="1"/>
</dbReference>
<feature type="domain" description="N-acetyltransferase" evidence="1">
    <location>
        <begin position="15"/>
        <end position="172"/>
    </location>
</feature>
<gene>
    <name evidence="2" type="ORF">FDZ14_18365</name>
</gene>
<evidence type="ECO:0000313" key="3">
    <source>
        <dbReference type="Proteomes" id="UP000501076"/>
    </source>
</evidence>
<dbReference type="PANTHER" id="PTHR43792">
    <property type="entry name" value="GNAT FAMILY, PUTATIVE (AFU_ORTHOLOGUE AFUA_3G00765)-RELATED-RELATED"/>
    <property type="match status" value="1"/>
</dbReference>
<protein>
    <submittedName>
        <fullName evidence="2">GNAT family N-acetyltransferase</fullName>
    </submittedName>
</protein>
<dbReference type="CDD" id="cd04301">
    <property type="entry name" value="NAT_SF"/>
    <property type="match status" value="1"/>
</dbReference>
<dbReference type="SUPFAM" id="SSF55729">
    <property type="entry name" value="Acyl-CoA N-acyltransferases (Nat)"/>
    <property type="match status" value="1"/>
</dbReference>
<proteinExistence type="predicted"/>
<dbReference type="Gene3D" id="3.40.630.30">
    <property type="match status" value="1"/>
</dbReference>
<dbReference type="Pfam" id="PF13302">
    <property type="entry name" value="Acetyltransf_3"/>
    <property type="match status" value="1"/>
</dbReference>
<dbReference type="PROSITE" id="PS51186">
    <property type="entry name" value="GNAT"/>
    <property type="match status" value="1"/>
</dbReference>
<dbReference type="GO" id="GO:0016747">
    <property type="term" value="F:acyltransferase activity, transferring groups other than amino-acyl groups"/>
    <property type="evidence" value="ECO:0007669"/>
    <property type="project" value="InterPro"/>
</dbReference>
<dbReference type="InterPro" id="IPR051531">
    <property type="entry name" value="N-acetyltransferase"/>
</dbReference>
<sequence>MEIYENQVFTKTNRLVLRRFRVSDTKYFHSYRSNPKVAMFQSWENYQYSEAQSFVNDQIRNIPNQPGTWFQFAIALAENNQLIGDCALHTPLHEPRIVEIGFTLSPEYQRNGYASEAASGLLHYIFHSLGKHKVTAFSDVRNQKSIAVLERVNMRREGHLLQNYMSKGQWVDEYQYSILESEWKSQQIDRIDKKSRG</sequence>
<dbReference type="InterPro" id="IPR016181">
    <property type="entry name" value="Acyl_CoA_acyltransferase"/>
</dbReference>
<evidence type="ECO:0000259" key="1">
    <source>
        <dbReference type="PROSITE" id="PS51186"/>
    </source>
</evidence>